<evidence type="ECO:0000256" key="9">
    <source>
        <dbReference type="PIRSR" id="PIRSR001492-1"/>
    </source>
</evidence>
<feature type="binding site" evidence="11">
    <location>
        <position position="9"/>
    </location>
    <ligand>
        <name>Mn(2+)</name>
        <dbReference type="ChEBI" id="CHEBI:29035"/>
        <label>2</label>
    </ligand>
</feature>
<reference evidence="14 15" key="1">
    <citation type="journal article" date="2015" name="Environ. Microbiol.">
        <title>Genome analyses suggest the presence of polyploidy and recent human-driven expansions in eight global populations of the honeybee pathogen Nosema ceranae.</title>
        <authorList>
            <person name="Pelin A."/>
            <person name="Selman M."/>
            <person name="Aris-Brosou S."/>
            <person name="Farinelli L."/>
            <person name="Corradi N."/>
        </authorList>
    </citation>
    <scope>NUCLEOTIDE SEQUENCE [LARGE SCALE GENOMIC DNA]</scope>
    <source>
        <strain evidence="14 15">PA08 1199</strain>
    </source>
</reference>
<evidence type="ECO:0000256" key="4">
    <source>
        <dbReference type="ARBA" id="ARBA00012026"/>
    </source>
</evidence>
<dbReference type="PIRSF" id="PIRSF001492">
    <property type="entry name" value="IPGAM"/>
    <property type="match status" value="1"/>
</dbReference>
<feature type="active site" description="Phosphoserine intermediate" evidence="9">
    <location>
        <position position="60"/>
    </location>
</feature>
<evidence type="ECO:0000256" key="5">
    <source>
        <dbReference type="ARBA" id="ARBA00022723"/>
    </source>
</evidence>
<comment type="similarity">
    <text evidence="3">Belongs to the BPG-independent phosphoglycerate mutase family.</text>
</comment>
<dbReference type="EMBL" id="JPQZ01000007">
    <property type="protein sequence ID" value="KKO76070.1"/>
    <property type="molecule type" value="Genomic_DNA"/>
</dbReference>
<keyword evidence="6" id="KW-0324">Glycolysis</keyword>
<dbReference type="InterPro" id="IPR017850">
    <property type="entry name" value="Alkaline_phosphatase_core_sf"/>
</dbReference>
<dbReference type="HAMAP" id="MF_01038">
    <property type="entry name" value="GpmI"/>
    <property type="match status" value="1"/>
</dbReference>
<feature type="domain" description="Metalloenzyme" evidence="12">
    <location>
        <begin position="1"/>
        <end position="479"/>
    </location>
</feature>
<comment type="pathway">
    <text evidence="2">Carbohydrate degradation; glycolysis; pyruvate from D-glyceraldehyde 3-phosphate: step 3/5.</text>
</comment>
<feature type="binding site" evidence="11">
    <location>
        <position position="60"/>
    </location>
    <ligand>
        <name>Mn(2+)</name>
        <dbReference type="ChEBI" id="CHEBI:29035"/>
        <label>2</label>
    </ligand>
</feature>
<dbReference type="PANTHER" id="PTHR31637:SF0">
    <property type="entry name" value="2,3-BISPHOSPHOGLYCERATE-INDEPENDENT PHOSPHOGLYCERATE MUTASE"/>
    <property type="match status" value="1"/>
</dbReference>
<evidence type="ECO:0000256" key="2">
    <source>
        <dbReference type="ARBA" id="ARBA00004798"/>
    </source>
</evidence>
<evidence type="ECO:0000256" key="7">
    <source>
        <dbReference type="ARBA" id="ARBA00023211"/>
    </source>
</evidence>
<feature type="binding site" evidence="11">
    <location>
        <position position="416"/>
    </location>
    <ligand>
        <name>Mn(2+)</name>
        <dbReference type="ChEBI" id="CHEBI:29035"/>
        <label>2</label>
    </ligand>
</feature>
<dbReference type="VEuPathDB" id="MicrosporidiaDB:NCER_101226"/>
<feature type="binding site" evidence="10">
    <location>
        <position position="308"/>
    </location>
    <ligand>
        <name>substrate</name>
    </ligand>
</feature>
<dbReference type="InterPro" id="IPR005995">
    <property type="entry name" value="Pgm_bpd_ind"/>
</dbReference>
<dbReference type="EC" id="5.4.2.12" evidence="4"/>
<dbReference type="Pfam" id="PF06415">
    <property type="entry name" value="iPGM_N"/>
    <property type="match status" value="1"/>
</dbReference>
<keyword evidence="5 11" id="KW-0479">Metal-binding</keyword>
<dbReference type="Gene3D" id="3.40.1450.10">
    <property type="entry name" value="BPG-independent phosphoglycerate mutase, domain B"/>
    <property type="match status" value="1"/>
</dbReference>
<feature type="domain" description="BPG-independent PGAM N-terminal" evidence="13">
    <location>
        <begin position="91"/>
        <end position="267"/>
    </location>
</feature>
<dbReference type="UniPathway" id="UPA00109">
    <property type="reaction ID" value="UER00186"/>
</dbReference>
<evidence type="ECO:0000256" key="3">
    <source>
        <dbReference type="ARBA" id="ARBA00008819"/>
    </source>
</evidence>
<dbReference type="InterPro" id="IPR006124">
    <property type="entry name" value="Metalloenzyme"/>
</dbReference>
<gene>
    <name evidence="14" type="ORF">AAJ76_700042757</name>
</gene>
<evidence type="ECO:0000256" key="8">
    <source>
        <dbReference type="ARBA" id="ARBA00023235"/>
    </source>
</evidence>
<dbReference type="GO" id="GO:0030145">
    <property type="term" value="F:manganese ion binding"/>
    <property type="evidence" value="ECO:0007669"/>
    <property type="project" value="InterPro"/>
</dbReference>
<dbReference type="VEuPathDB" id="MicrosporidiaDB:G9O61_00g005360"/>
<evidence type="ECO:0000259" key="13">
    <source>
        <dbReference type="Pfam" id="PF06415"/>
    </source>
</evidence>
<dbReference type="SUPFAM" id="SSF53649">
    <property type="entry name" value="Alkaline phosphatase-like"/>
    <property type="match status" value="1"/>
</dbReference>
<keyword evidence="15" id="KW-1185">Reference proteome</keyword>
<evidence type="ECO:0000313" key="14">
    <source>
        <dbReference type="EMBL" id="KKO76070.1"/>
    </source>
</evidence>
<feature type="binding site" evidence="10">
    <location>
        <position position="116"/>
    </location>
    <ligand>
        <name>substrate</name>
    </ligand>
</feature>
<feature type="binding site" evidence="11">
    <location>
        <position position="378"/>
    </location>
    <ligand>
        <name>Mn(2+)</name>
        <dbReference type="ChEBI" id="CHEBI:29035"/>
        <label>1</label>
    </ligand>
</feature>
<evidence type="ECO:0000256" key="11">
    <source>
        <dbReference type="PIRSR" id="PIRSR001492-3"/>
    </source>
</evidence>
<feature type="binding site" evidence="10">
    <location>
        <begin position="145"/>
        <end position="146"/>
    </location>
    <ligand>
        <name>substrate</name>
    </ligand>
</feature>
<dbReference type="PANTHER" id="PTHR31637">
    <property type="entry name" value="2,3-BISPHOSPHOGLYCERATE-INDEPENDENT PHOSPHOGLYCERATE MUTASE"/>
    <property type="match status" value="1"/>
</dbReference>
<dbReference type="RefSeq" id="XP_024331812.1">
    <property type="nucleotide sequence ID" value="XM_024476285.1"/>
</dbReference>
<feature type="binding site" evidence="11">
    <location>
        <position position="434"/>
    </location>
    <ligand>
        <name>Mn(2+)</name>
        <dbReference type="ChEBI" id="CHEBI:29035"/>
        <label>1</label>
    </ligand>
</feature>
<comment type="cofactor">
    <cofactor evidence="1">
        <name>Mn(2+)</name>
        <dbReference type="ChEBI" id="CHEBI:29035"/>
    </cofactor>
</comment>
<evidence type="ECO:0000256" key="6">
    <source>
        <dbReference type="ARBA" id="ARBA00023152"/>
    </source>
</evidence>
<keyword evidence="8" id="KW-0413">Isomerase</keyword>
<sequence>MKICLIVLDGWGHNLKPKQKDAIQDANCKNMRFLSKKYLSYLIHASGKYVGLHEGCMGNSEVGHLTIGSGRVVKQNIILIDEAFSSGSIKENLRSLIALNKKRLHLIGLVSDGGIHSHVNHLIGLINTLSKNFEEIFVHCISDGRDTAPYAFTEYLDCILTNCLDSQNYSIASVGGRFYAMDRDNNEDRINKYFNTLTSEKEFDNIKNYIKDQYNKGYNDENIVPALFSTKGRIQKDDLILFFNFRADRMRQITKKFINEKYNLFTFTEYEKGLTQNVIFKPSKVINTLSDILEKNGIEQVHIAETEKYAHVTYFFNGGTEKKHKFEDRKIVESKKVKSFAENPKMSSENIANEIITSITENKQFIVANFAAPDMVGHTGDYNATVKAVECVDDQIGKIYNQCLLHNYVLIITADHGNAEIMFDEIQNLVSKKHTSNKVPFIVTIPKERTKNNTDWGYENSEYSLADVAPTILSLFGIEPPQEFTGKPIV</sequence>
<dbReference type="GO" id="GO:0006096">
    <property type="term" value="P:glycolytic process"/>
    <property type="evidence" value="ECO:0007669"/>
    <property type="project" value="UniProtKB-UniPathway"/>
</dbReference>
<feature type="binding site" evidence="10">
    <location>
        <position position="183"/>
    </location>
    <ligand>
        <name>substrate</name>
    </ligand>
</feature>
<evidence type="ECO:0000256" key="10">
    <source>
        <dbReference type="PIRSR" id="PIRSR001492-2"/>
    </source>
</evidence>
<dbReference type="OrthoDB" id="1886626at2759"/>
<dbReference type="NCBIfam" id="TIGR01307">
    <property type="entry name" value="pgm_bpd_ind"/>
    <property type="match status" value="1"/>
</dbReference>
<dbReference type="GO" id="GO:0004619">
    <property type="term" value="F:phosphoglycerate mutase activity"/>
    <property type="evidence" value="ECO:0007669"/>
    <property type="project" value="UniProtKB-EC"/>
</dbReference>
<accession>A0A0F9WHH0</accession>
<dbReference type="InterPro" id="IPR036646">
    <property type="entry name" value="PGAM_B_sf"/>
</dbReference>
<feature type="binding site" evidence="11">
    <location>
        <position position="374"/>
    </location>
    <ligand>
        <name>Mn(2+)</name>
        <dbReference type="ChEBI" id="CHEBI:29035"/>
        <label>1</label>
    </ligand>
</feature>
<dbReference type="SUPFAM" id="SSF64158">
    <property type="entry name" value="2,3-Bisphosphoglycerate-independent phosphoglycerate mutase, substrate-binding domain"/>
    <property type="match status" value="1"/>
</dbReference>
<dbReference type="GO" id="GO:0005737">
    <property type="term" value="C:cytoplasm"/>
    <property type="evidence" value="ECO:0007669"/>
    <property type="project" value="InterPro"/>
</dbReference>
<dbReference type="Proteomes" id="UP000034350">
    <property type="component" value="Unassembled WGS sequence"/>
</dbReference>
<proteinExistence type="inferred from homology"/>
<comment type="caution">
    <text evidence="14">The sequence shown here is derived from an EMBL/GenBank/DDBJ whole genome shotgun (WGS) entry which is preliminary data.</text>
</comment>
<name>A0A0F9WHH0_9MICR</name>
<organism evidence="14 15">
    <name type="scientific">Vairimorpha ceranae</name>
    <dbReference type="NCBI Taxonomy" id="40302"/>
    <lineage>
        <taxon>Eukaryota</taxon>
        <taxon>Fungi</taxon>
        <taxon>Fungi incertae sedis</taxon>
        <taxon>Microsporidia</taxon>
        <taxon>Nosematidae</taxon>
        <taxon>Vairimorpha</taxon>
    </lineage>
</organism>
<dbReference type="AlphaFoldDB" id="A0A0F9WHH0"/>
<evidence type="ECO:0000313" key="15">
    <source>
        <dbReference type="Proteomes" id="UP000034350"/>
    </source>
</evidence>
<dbReference type="Gene3D" id="3.40.720.10">
    <property type="entry name" value="Alkaline Phosphatase, subunit A"/>
    <property type="match status" value="1"/>
</dbReference>
<feature type="binding site" evidence="10">
    <location>
        <position position="177"/>
    </location>
    <ligand>
        <name>substrate</name>
    </ligand>
</feature>
<evidence type="ECO:0000256" key="1">
    <source>
        <dbReference type="ARBA" id="ARBA00001936"/>
    </source>
</evidence>
<dbReference type="InterPro" id="IPR011258">
    <property type="entry name" value="BPG-indep_PGM_N"/>
</dbReference>
<feature type="binding site" evidence="11">
    <location>
        <position position="415"/>
    </location>
    <ligand>
        <name>Mn(2+)</name>
        <dbReference type="ChEBI" id="CHEBI:29035"/>
        <label>2</label>
    </ligand>
</feature>
<dbReference type="Pfam" id="PF01676">
    <property type="entry name" value="Metalloenzyme"/>
    <property type="match status" value="1"/>
</dbReference>
<protein>
    <recommendedName>
        <fullName evidence="4">phosphoglycerate mutase (2,3-diphosphoglycerate-independent)</fullName>
        <ecNumber evidence="4">5.4.2.12</ecNumber>
    </recommendedName>
</protein>
<dbReference type="GeneID" id="36321238"/>
<dbReference type="GO" id="GO:0006007">
    <property type="term" value="P:glucose catabolic process"/>
    <property type="evidence" value="ECO:0007669"/>
    <property type="project" value="InterPro"/>
</dbReference>
<dbReference type="VEuPathDB" id="MicrosporidiaDB:AAJ76_700042757"/>
<keyword evidence="7 11" id="KW-0464">Manganese</keyword>
<evidence type="ECO:0000259" key="12">
    <source>
        <dbReference type="Pfam" id="PF01676"/>
    </source>
</evidence>
<feature type="binding site" evidence="10">
    <location>
        <begin position="246"/>
        <end position="249"/>
    </location>
    <ligand>
        <name>substrate</name>
    </ligand>
</feature>
<dbReference type="CDD" id="cd16010">
    <property type="entry name" value="iPGM"/>
    <property type="match status" value="1"/>
</dbReference>